<dbReference type="Proteomes" id="UP001211711">
    <property type="component" value="Unassembled WGS sequence"/>
</dbReference>
<evidence type="ECO:0000313" key="1">
    <source>
        <dbReference type="EMBL" id="MDB9440181.1"/>
    </source>
</evidence>
<reference evidence="1 2" key="1">
    <citation type="submission" date="2023-01" db="EMBL/GenBank/DDBJ databases">
        <title>Genomes from the Australian National Cyanobacteria Reference Collection.</title>
        <authorList>
            <person name="Willis A."/>
            <person name="Lee E.M.F."/>
        </authorList>
    </citation>
    <scope>NUCLEOTIDE SEQUENCE [LARGE SCALE GENOMIC DNA]</scope>
    <source>
        <strain evidence="1 2">CS-549</strain>
    </source>
</reference>
<evidence type="ECO:0000313" key="2">
    <source>
        <dbReference type="Proteomes" id="UP001211711"/>
    </source>
</evidence>
<protein>
    <submittedName>
        <fullName evidence="1">Uncharacterized protein</fullName>
    </submittedName>
</protein>
<dbReference type="RefSeq" id="WP_272109478.1">
    <property type="nucleotide sequence ID" value="NZ_JAQMTI010000027.1"/>
</dbReference>
<gene>
    <name evidence="1" type="ORF">PN497_02130</name>
</gene>
<proteinExistence type="predicted"/>
<comment type="caution">
    <text evidence="1">The sequence shown here is derived from an EMBL/GenBank/DDBJ whole genome shotgun (WGS) entry which is preliminary data.</text>
</comment>
<accession>A0ABT4ZLF1</accession>
<sequence length="45" mass="4614">MILVADASALIALATCDRLALLDTLCGNVVVPESDISVNSVVEAK</sequence>
<keyword evidence="2" id="KW-1185">Reference proteome</keyword>
<dbReference type="EMBL" id="JAQMTI010000027">
    <property type="protein sequence ID" value="MDB9440181.1"/>
    <property type="molecule type" value="Genomic_DNA"/>
</dbReference>
<name>A0ABT4ZLF1_9CYAN</name>
<organism evidence="1 2">
    <name type="scientific">Sphaerospermopsis kisseleviana CS-549</name>
    <dbReference type="NCBI Taxonomy" id="3021783"/>
    <lineage>
        <taxon>Bacteria</taxon>
        <taxon>Bacillati</taxon>
        <taxon>Cyanobacteriota</taxon>
        <taxon>Cyanophyceae</taxon>
        <taxon>Nostocales</taxon>
        <taxon>Aphanizomenonaceae</taxon>
        <taxon>Sphaerospermopsis</taxon>
        <taxon>Sphaerospermopsis kisseleviana</taxon>
    </lineage>
</organism>